<feature type="region of interest" description="Disordered" evidence="1">
    <location>
        <begin position="351"/>
        <end position="374"/>
    </location>
</feature>
<feature type="compositionally biased region" description="Basic residues" evidence="1">
    <location>
        <begin position="351"/>
        <end position="365"/>
    </location>
</feature>
<proteinExistence type="predicted"/>
<dbReference type="EMBL" id="OD001515">
    <property type="protein sequence ID" value="CAD7402175.1"/>
    <property type="molecule type" value="Genomic_DNA"/>
</dbReference>
<accession>A0A7R9CTD9</accession>
<reference evidence="2" key="1">
    <citation type="submission" date="2020-11" db="EMBL/GenBank/DDBJ databases">
        <authorList>
            <person name="Tran Van P."/>
        </authorList>
    </citation>
    <scope>NUCLEOTIDE SEQUENCE</scope>
</reference>
<name>A0A7R9CTD9_TIMPO</name>
<evidence type="ECO:0000256" key="1">
    <source>
        <dbReference type="SAM" id="MobiDB-lite"/>
    </source>
</evidence>
<dbReference type="AlphaFoldDB" id="A0A7R9CTD9"/>
<organism evidence="2">
    <name type="scientific">Timema poppense</name>
    <name type="common">Walking stick</name>
    <dbReference type="NCBI Taxonomy" id="170557"/>
    <lineage>
        <taxon>Eukaryota</taxon>
        <taxon>Metazoa</taxon>
        <taxon>Ecdysozoa</taxon>
        <taxon>Arthropoda</taxon>
        <taxon>Hexapoda</taxon>
        <taxon>Insecta</taxon>
        <taxon>Pterygota</taxon>
        <taxon>Neoptera</taxon>
        <taxon>Polyneoptera</taxon>
        <taxon>Phasmatodea</taxon>
        <taxon>Timematodea</taxon>
        <taxon>Timematoidea</taxon>
        <taxon>Timematidae</taxon>
        <taxon>Timema</taxon>
    </lineage>
</organism>
<sequence length="408" mass="46018">MSGTTTNRDCPLCKSQGKQAKLRLFQATSEEAMLFCEDDECPYPFDEEDHEFCMKRDWSEAVENWNILRKAEDLEFQKHFGHIEINKSSQQIINTGNANCEEPARTGLSQEIIQPSVPINKLDQRFEEMQTHCIDQNITSSNQDTDQLNNQDLSKIGVLNIPIVQDKEIDQHEDGIAQMDKGTDTCLVSYQVMQDVTCISGYLRRKQKMHSPKKEIVKTMEFVVPISRPVSYPFPMTVSGPCDSAMNSSVEMSTSKQCSPQAKPQTRNNVLAHNTASYYPFGLYALNTNHANGLGIGKVELEEVNPHLRGGRVENHLGKTTPSSPNQNSNLDLPVLSSRTAQHDKRISRLRHQGGTLKRRRRRLNKGSPGLNSMHEAALLDNKYKTTPTETRIECASSYIKLAHTILL</sequence>
<gene>
    <name evidence="2" type="ORF">TPSB3V08_LOCUS3460</name>
</gene>
<protein>
    <submittedName>
        <fullName evidence="2">Uncharacterized protein</fullName>
    </submittedName>
</protein>
<evidence type="ECO:0000313" key="2">
    <source>
        <dbReference type="EMBL" id="CAD7402175.1"/>
    </source>
</evidence>